<gene>
    <name evidence="4" type="ORF">F8O04_03460</name>
</gene>
<keyword evidence="2" id="KW-0812">Transmembrane</keyword>
<proteinExistence type="predicted"/>
<keyword evidence="3" id="KW-0732">Signal</keyword>
<feature type="region of interest" description="Disordered" evidence="1">
    <location>
        <begin position="753"/>
        <end position="798"/>
    </location>
</feature>
<evidence type="ECO:0000256" key="2">
    <source>
        <dbReference type="SAM" id="Phobius"/>
    </source>
</evidence>
<evidence type="ECO:0000256" key="1">
    <source>
        <dbReference type="SAM" id="MobiDB-lite"/>
    </source>
</evidence>
<dbReference type="SUPFAM" id="SSF49899">
    <property type="entry name" value="Concanavalin A-like lectins/glucanases"/>
    <property type="match status" value="1"/>
</dbReference>
<dbReference type="Gene3D" id="3.60.21.10">
    <property type="match status" value="1"/>
</dbReference>
<dbReference type="PANTHER" id="PTHR43143">
    <property type="entry name" value="METALLOPHOSPHOESTERASE, CALCINEURIN SUPERFAMILY"/>
    <property type="match status" value="1"/>
</dbReference>
<reference evidence="4 5" key="1">
    <citation type="submission" date="2019-09" db="EMBL/GenBank/DDBJ databases">
        <title>Phylogeny of genus Pseudoclavibacter and closely related genus.</title>
        <authorList>
            <person name="Li Y."/>
        </authorList>
    </citation>
    <scope>NUCLEOTIDE SEQUENCE [LARGE SCALE GENOMIC DNA]</scope>
    <source>
        <strain evidence="4 5">EGI 60007</strain>
    </source>
</reference>
<comment type="caution">
    <text evidence="4">The sequence shown here is derived from an EMBL/GenBank/DDBJ whole genome shotgun (WGS) entry which is preliminary data.</text>
</comment>
<dbReference type="OrthoDB" id="9772095at2"/>
<feature type="signal peptide" evidence="3">
    <location>
        <begin position="1"/>
        <end position="40"/>
    </location>
</feature>
<evidence type="ECO:0000313" key="5">
    <source>
        <dbReference type="Proteomes" id="UP000431744"/>
    </source>
</evidence>
<accession>A0A6H9WEK6</accession>
<name>A0A6H9WEK6_9MICO</name>
<evidence type="ECO:0000256" key="3">
    <source>
        <dbReference type="SAM" id="SignalP"/>
    </source>
</evidence>
<feature type="chain" id="PRO_5026108234" evidence="3">
    <location>
        <begin position="41"/>
        <end position="835"/>
    </location>
</feature>
<dbReference type="InterPro" id="IPR029052">
    <property type="entry name" value="Metallo-depent_PP-like"/>
</dbReference>
<dbReference type="EMBL" id="WBJY01000001">
    <property type="protein sequence ID" value="KAB1649339.1"/>
    <property type="molecule type" value="Genomic_DNA"/>
</dbReference>
<sequence>MRQTPTRRAGTRHAAPIALALAAAVAGTLLTGAPSAPASAATVDEPASRFTLAVLPDTQFYSRYADSNFEPDYGTNPFKVQTQWLAENADELNLAFTTHLGDVVDQVGVDRQWQVADEAMSVLEDAGSSYSILAGNHDVRDSTSTRYDDEYDLENEPFLRYFGPERDSQQGTFGGADPTGMNRYHVFEAEGQQFLVLALSWRASDATLAWANQVIEEHPTLPVILTSHDIVAPGSDGVSAVTSGYGERLWNGLIADNDQIFLTLNGHFHGSSVLQRTNSAGNTVTQVLIDYQMAYEGGNGYLSIFEFDLTNEVIDVATVSPWVAAKPADRLTSYDVPVLDGPSQRFSFDLAGRFDGFAPDFGPGTGALPSLSERAIDLVSEGFDGVPPAQDVAAGNPDDYVDVEGTLAHWQISGETGVLDEGGRIEDIAGDSDLVRATIAESGSAAAQPEDVTIEDDAYPYSPSAQSVCFDNSDNQAGRFSYLTTAPDAAVNDADLSNGYTIETFVKLDADWDVDVNSWSKALVRSGNRSQIEGMPWSQWDYTASPAALGISNLREFQWTEVGVDATKGDKTNWSGEIMVDTWSHVAIVNDPETAETTMYVNGAPVLRTAQDTIGMSFNEGMPWIIGSDWVDDAATNGWHGCVGETRIVDHPIGPGEWLTARPDLSAFGVTASPADELPAADAVALLAGTGTPRANVTIDGLDVSAVVTDDGTWTLEVPTTLLTEGANQLALTQGFGERRSEAVEVTIRVAMSGEPAPTTSEPEPSDTASPAPTATQVPLPGNGNDGGRDGEAGGLTPTDGGIVWPTLAVALLALAGGGALLALRHRAARAGRSN</sequence>
<keyword evidence="2" id="KW-1133">Transmembrane helix</keyword>
<keyword evidence="5" id="KW-1185">Reference proteome</keyword>
<dbReference type="Pfam" id="PF13385">
    <property type="entry name" value="Laminin_G_3"/>
    <property type="match status" value="1"/>
</dbReference>
<dbReference type="RefSeq" id="WP_158027929.1">
    <property type="nucleotide sequence ID" value="NZ_BMHG01000001.1"/>
</dbReference>
<evidence type="ECO:0000313" key="4">
    <source>
        <dbReference type="EMBL" id="KAB1649339.1"/>
    </source>
</evidence>
<dbReference type="Proteomes" id="UP000431744">
    <property type="component" value="Unassembled WGS sequence"/>
</dbReference>
<dbReference type="AlphaFoldDB" id="A0A6H9WEK6"/>
<dbReference type="Gene3D" id="2.60.120.200">
    <property type="match status" value="1"/>
</dbReference>
<dbReference type="InterPro" id="IPR013320">
    <property type="entry name" value="ConA-like_dom_sf"/>
</dbReference>
<dbReference type="PANTHER" id="PTHR43143:SF5">
    <property type="entry name" value="SECRETED PROTEIN"/>
    <property type="match status" value="1"/>
</dbReference>
<feature type="transmembrane region" description="Helical" evidence="2">
    <location>
        <begin position="803"/>
        <end position="824"/>
    </location>
</feature>
<dbReference type="SUPFAM" id="SSF56300">
    <property type="entry name" value="Metallo-dependent phosphatases"/>
    <property type="match status" value="1"/>
</dbReference>
<organism evidence="4 5">
    <name type="scientific">Pseudoclavibacter endophyticus</name>
    <dbReference type="NCBI Taxonomy" id="1778590"/>
    <lineage>
        <taxon>Bacteria</taxon>
        <taxon>Bacillati</taxon>
        <taxon>Actinomycetota</taxon>
        <taxon>Actinomycetes</taxon>
        <taxon>Micrococcales</taxon>
        <taxon>Microbacteriaceae</taxon>
        <taxon>Pseudoclavibacter</taxon>
    </lineage>
</organism>
<protein>
    <submittedName>
        <fullName evidence="4">Cell wall anchor protein</fullName>
    </submittedName>
</protein>
<dbReference type="InterPro" id="IPR051918">
    <property type="entry name" value="STPP_CPPED1"/>
</dbReference>
<feature type="compositionally biased region" description="Low complexity" evidence="1">
    <location>
        <begin position="755"/>
        <end position="776"/>
    </location>
</feature>
<keyword evidence="2" id="KW-0472">Membrane</keyword>